<name>A0AAN6VQR6_9PEZI</name>
<evidence type="ECO:0000256" key="1">
    <source>
        <dbReference type="SAM" id="MobiDB-lite"/>
    </source>
</evidence>
<dbReference type="Proteomes" id="UP001302745">
    <property type="component" value="Unassembled WGS sequence"/>
</dbReference>
<feature type="region of interest" description="Disordered" evidence="1">
    <location>
        <begin position="719"/>
        <end position="870"/>
    </location>
</feature>
<feature type="compositionally biased region" description="Acidic residues" evidence="1">
    <location>
        <begin position="796"/>
        <end position="808"/>
    </location>
</feature>
<dbReference type="EMBL" id="MU856906">
    <property type="protein sequence ID" value="KAK4154665.1"/>
    <property type="molecule type" value="Genomic_DNA"/>
</dbReference>
<dbReference type="AlphaFoldDB" id="A0AAN6VQR6"/>
<protein>
    <recommendedName>
        <fullName evidence="4">F-box domain-containing protein</fullName>
    </recommendedName>
</protein>
<feature type="compositionally biased region" description="Acidic residues" evidence="1">
    <location>
        <begin position="850"/>
        <end position="867"/>
    </location>
</feature>
<proteinExistence type="predicted"/>
<comment type="caution">
    <text evidence="2">The sequence shown here is derived from an EMBL/GenBank/DDBJ whole genome shotgun (WGS) entry which is preliminary data.</text>
</comment>
<organism evidence="2 3">
    <name type="scientific">Chaetomidium leptoderma</name>
    <dbReference type="NCBI Taxonomy" id="669021"/>
    <lineage>
        <taxon>Eukaryota</taxon>
        <taxon>Fungi</taxon>
        <taxon>Dikarya</taxon>
        <taxon>Ascomycota</taxon>
        <taxon>Pezizomycotina</taxon>
        <taxon>Sordariomycetes</taxon>
        <taxon>Sordariomycetidae</taxon>
        <taxon>Sordariales</taxon>
        <taxon>Chaetomiaceae</taxon>
        <taxon>Chaetomidium</taxon>
    </lineage>
</organism>
<gene>
    <name evidence="2" type="ORF">C8A00DRAFT_42603</name>
</gene>
<evidence type="ECO:0008006" key="4">
    <source>
        <dbReference type="Google" id="ProtNLM"/>
    </source>
</evidence>
<feature type="compositionally biased region" description="Acidic residues" evidence="1">
    <location>
        <begin position="740"/>
        <end position="786"/>
    </location>
</feature>
<reference evidence="2" key="2">
    <citation type="submission" date="2023-05" db="EMBL/GenBank/DDBJ databases">
        <authorList>
            <consortium name="Lawrence Berkeley National Laboratory"/>
            <person name="Steindorff A."/>
            <person name="Hensen N."/>
            <person name="Bonometti L."/>
            <person name="Westerberg I."/>
            <person name="Brannstrom I.O."/>
            <person name="Guillou S."/>
            <person name="Cros-Aarteil S."/>
            <person name="Calhoun S."/>
            <person name="Haridas S."/>
            <person name="Kuo A."/>
            <person name="Mondo S."/>
            <person name="Pangilinan J."/>
            <person name="Riley R."/>
            <person name="Labutti K."/>
            <person name="Andreopoulos B."/>
            <person name="Lipzen A."/>
            <person name="Chen C."/>
            <person name="Yanf M."/>
            <person name="Daum C."/>
            <person name="Ng V."/>
            <person name="Clum A."/>
            <person name="Ohm R."/>
            <person name="Martin F."/>
            <person name="Silar P."/>
            <person name="Natvig D."/>
            <person name="Lalanne C."/>
            <person name="Gautier V."/>
            <person name="Ament-Velasquez S.L."/>
            <person name="Kruys A."/>
            <person name="Hutchinson M.I."/>
            <person name="Powell A.J."/>
            <person name="Barry K."/>
            <person name="Miller A.N."/>
            <person name="Grigoriev I.V."/>
            <person name="Debuchy R."/>
            <person name="Gladieux P."/>
            <person name="Thoren M.H."/>
            <person name="Johannesson H."/>
        </authorList>
    </citation>
    <scope>NUCLEOTIDE SEQUENCE</scope>
    <source>
        <strain evidence="2">CBS 538.74</strain>
    </source>
</reference>
<keyword evidence="3" id="KW-1185">Reference proteome</keyword>
<evidence type="ECO:0000313" key="3">
    <source>
        <dbReference type="Proteomes" id="UP001302745"/>
    </source>
</evidence>
<accession>A0AAN6VQR6</accession>
<evidence type="ECO:0000313" key="2">
    <source>
        <dbReference type="EMBL" id="KAK4154665.1"/>
    </source>
</evidence>
<sequence length="899" mass="96589">MASTSGAADPTNGEASRVTFGHLEESAQRRAVSQLQRPLTLLELPVDILQLIMTHSGDLTALALTNSALHGLAIPHIYSRFDIVWPSAQAAPTEYESVDALTYGVSTLCLGSAFARTVSRGHHEGTRLSSKLADNDYAGYTKKFCLGNGPSHWVAEYDVHKEGGKMFGTLAASAIARMKNLETFVWDMPTGVLSCVFEALASLAHRPDNPCKLDRVWVRWHDNSDRRGSASRLMFPNGTIDGATLVPQAGQITPVGIQLPPNATHPPPRPPVRYSDYHCEYPTFSVLPPLKSLSVLDIDEIGYLDEMAMLIERSKDTLQELRVGISLKAASQPFAQPWDTPGLKQIDHQARWPGESTIGDRRLGGVLGVLVGRIYDIRKPEAQDDKAGVDVLVAEKGPSKGLKSSKPNNTSGRKRLEGKLKLHTLELERVALSLQVCRYAIDWSVLTSLTLLECDQHQSFWKMLRKQFRPTAAGTALGISPGNKAPANASSHYHLALKAIHTDTTTQALLDFIHETLAPNSLEVLFLGDRKRSKPPPPLDSILKFAIKRHRTSLRKLLVDSDAKRAPGGESIHLHQWVFSTEALLYITSGRMTNLRELAIAIQYKDWHIFLQRLPNMPQLRSLHIADLADHHPSGGHDMRELAHQVVDIAAVRPEIRLCYVGMGPRCFEILETRDGGDGGDGGGCGAKGGVAGSGVSTPVTPAAAAVAVPFSFGGGGGGGGFPAGSDDHDGDISVVDGFGLDDDDDDDDDGQEEEEEEGGEEEGGEEEEGEEEEEGGGGDDDDDDTAGASSPPIEVVEDVVSDTDAGDDVNTPTTTAATLGDPEEMQSELGGGGEAVAAAGEQGHHGGDGDEGGGGDGDGDDDDDGFVEPGRGMVKLKLREIMFYDDKVAIFKARYGRL</sequence>
<reference evidence="2" key="1">
    <citation type="journal article" date="2023" name="Mol. Phylogenet. Evol.">
        <title>Genome-scale phylogeny and comparative genomics of the fungal order Sordariales.</title>
        <authorList>
            <person name="Hensen N."/>
            <person name="Bonometti L."/>
            <person name="Westerberg I."/>
            <person name="Brannstrom I.O."/>
            <person name="Guillou S."/>
            <person name="Cros-Aarteil S."/>
            <person name="Calhoun S."/>
            <person name="Haridas S."/>
            <person name="Kuo A."/>
            <person name="Mondo S."/>
            <person name="Pangilinan J."/>
            <person name="Riley R."/>
            <person name="LaButti K."/>
            <person name="Andreopoulos B."/>
            <person name="Lipzen A."/>
            <person name="Chen C."/>
            <person name="Yan M."/>
            <person name="Daum C."/>
            <person name="Ng V."/>
            <person name="Clum A."/>
            <person name="Steindorff A."/>
            <person name="Ohm R.A."/>
            <person name="Martin F."/>
            <person name="Silar P."/>
            <person name="Natvig D.O."/>
            <person name="Lalanne C."/>
            <person name="Gautier V."/>
            <person name="Ament-Velasquez S.L."/>
            <person name="Kruys A."/>
            <person name="Hutchinson M.I."/>
            <person name="Powell A.J."/>
            <person name="Barry K."/>
            <person name="Miller A.N."/>
            <person name="Grigoriev I.V."/>
            <person name="Debuchy R."/>
            <person name="Gladieux P."/>
            <person name="Hiltunen Thoren M."/>
            <person name="Johannesson H."/>
        </authorList>
    </citation>
    <scope>NUCLEOTIDE SEQUENCE</scope>
    <source>
        <strain evidence="2">CBS 538.74</strain>
    </source>
</reference>